<gene>
    <name evidence="1" type="ORF">ABIC98_002936</name>
</gene>
<sequence length="394" mass="41078">MSAAGAGPRLVLATHNKGKLRELRELLRGQVPGLDVDTQVVDAAAAGAPDVVETGVTFAENSLLKARAVADATGLVAIADDSGLAVDVMGGAPGIFSARWSGSHGDDAANLALLLNQLSDVPDRHRGAAFVCAAALAVPATDGNPGREVVEYGQLEGILLREPRGGGGFGYDPVLQPAGEQRSCAELSAEEKNAISHRGKAFRALLPSIVEALQAAENLDADRQDRNQHDGDKDDVQVVPDPRDAVAQDVAQQGDAAAPEQGTNDVVEEELLAAHLGHTHDDRDERTDDGNEPSQDQRFSAVLLEEGVCVLNVLALEEPGVGLVEDGRARFGTDEVAGLVADDGGNHNQQCEQPDVELDGVGGDQQAGGEQHGVAGQEEPHQQAGFREDDAADQ</sequence>
<evidence type="ECO:0000313" key="1">
    <source>
        <dbReference type="EMBL" id="MET3773276.1"/>
    </source>
</evidence>
<accession>A0ACC6THR9</accession>
<comment type="caution">
    <text evidence="1">The sequence shown here is derived from an EMBL/GenBank/DDBJ whole genome shotgun (WGS) entry which is preliminary data.</text>
</comment>
<keyword evidence="2" id="KW-1185">Reference proteome</keyword>
<organism evidence="1 2">
    <name type="scientific">Arthrobacter nitrophenolicus</name>
    <dbReference type="NCBI Taxonomy" id="683150"/>
    <lineage>
        <taxon>Bacteria</taxon>
        <taxon>Bacillati</taxon>
        <taxon>Actinomycetota</taxon>
        <taxon>Actinomycetes</taxon>
        <taxon>Micrococcales</taxon>
        <taxon>Micrococcaceae</taxon>
        <taxon>Arthrobacter</taxon>
    </lineage>
</organism>
<protein>
    <submittedName>
        <fullName evidence="1">Non-canonical purine NTP pyrophosphatase (RdgB/HAM1 family)</fullName>
    </submittedName>
</protein>
<dbReference type="EMBL" id="JBEPNJ010000013">
    <property type="protein sequence ID" value="MET3773276.1"/>
    <property type="molecule type" value="Genomic_DNA"/>
</dbReference>
<proteinExistence type="predicted"/>
<reference evidence="1" key="1">
    <citation type="submission" date="2024-06" db="EMBL/GenBank/DDBJ databases">
        <title>Genomic Encyclopedia of Type Strains, Phase IV (KMG-IV): sequencing the most valuable type-strain genomes for metagenomic binning, comparative biology and taxonomic classification.</title>
        <authorList>
            <person name="Goeker M."/>
        </authorList>
    </citation>
    <scope>NUCLEOTIDE SEQUENCE</scope>
    <source>
        <strain evidence="1">SJCon</strain>
    </source>
</reference>
<evidence type="ECO:0000313" key="2">
    <source>
        <dbReference type="Proteomes" id="UP001549207"/>
    </source>
</evidence>
<dbReference type="Proteomes" id="UP001549207">
    <property type="component" value="Unassembled WGS sequence"/>
</dbReference>
<name>A0ACC6THR9_9MICC</name>